<dbReference type="EMBL" id="JAAMPI010000050">
    <property type="protein sequence ID" value="KAF4636758.1"/>
    <property type="molecule type" value="Genomic_DNA"/>
</dbReference>
<name>A0A8H4RWA5_9HELO</name>
<keyword evidence="2" id="KW-1185">Reference proteome</keyword>
<evidence type="ECO:0000313" key="1">
    <source>
        <dbReference type="EMBL" id="KAF4636758.1"/>
    </source>
</evidence>
<dbReference type="AlphaFoldDB" id="A0A8H4RWA5"/>
<evidence type="ECO:0000313" key="2">
    <source>
        <dbReference type="Proteomes" id="UP000566819"/>
    </source>
</evidence>
<dbReference type="Proteomes" id="UP000566819">
    <property type="component" value="Unassembled WGS sequence"/>
</dbReference>
<reference evidence="1 2" key="1">
    <citation type="submission" date="2020-03" db="EMBL/GenBank/DDBJ databases">
        <title>Draft Genome Sequence of Cudoniella acicularis.</title>
        <authorList>
            <person name="Buettner E."/>
            <person name="Kellner H."/>
        </authorList>
    </citation>
    <scope>NUCLEOTIDE SEQUENCE [LARGE SCALE GENOMIC DNA]</scope>
    <source>
        <strain evidence="1 2">DSM 108380</strain>
    </source>
</reference>
<organism evidence="1 2">
    <name type="scientific">Cudoniella acicularis</name>
    <dbReference type="NCBI Taxonomy" id="354080"/>
    <lineage>
        <taxon>Eukaryota</taxon>
        <taxon>Fungi</taxon>
        <taxon>Dikarya</taxon>
        <taxon>Ascomycota</taxon>
        <taxon>Pezizomycotina</taxon>
        <taxon>Leotiomycetes</taxon>
        <taxon>Helotiales</taxon>
        <taxon>Tricladiaceae</taxon>
        <taxon>Cudoniella</taxon>
    </lineage>
</organism>
<proteinExistence type="predicted"/>
<gene>
    <name evidence="1" type="ORF">G7Y89_g1310</name>
</gene>
<sequence length="368" mass="42254">MHCIDFHFTFYYRKVMGAFISKIFGTLWKRLRAKLMTENKNNETTTQPRVLMLPPKLQLRIYEIVSTHHENIRPDQWLSGKNTFVNNLPWRYLGGRIIRDPARTNGRLPPALSAFELLMASKTIYNLASQELFFYKCNIFEFGTLLEMLPYLIALTPEPRNAITSIDVGWFDSVDMGPDFLFLSACAGLRELTVDINHMGYFFEPGVTHLSQAVGYDHLLRLRGLKHFKFRYLNRGPYNLIGMVLNPVRLSYDPASTRVEVLKEISWIEEDINAAVTKNRSESDLVISLKELRAAAALTDIESRDQTLLPTIAAPEIVIPEPAPVPWMLRVWVDPEVTEWMENDGPLDLWANAANDTQEDQDTTQVEC</sequence>
<dbReference type="OrthoDB" id="3549646at2759"/>
<protein>
    <submittedName>
        <fullName evidence="1">Uncharacterized protein</fullName>
    </submittedName>
</protein>
<comment type="caution">
    <text evidence="1">The sequence shown here is derived from an EMBL/GenBank/DDBJ whole genome shotgun (WGS) entry which is preliminary data.</text>
</comment>
<accession>A0A8H4RWA5</accession>